<dbReference type="PROSITE" id="PS51736">
    <property type="entry name" value="RECOMBINASES_3"/>
    <property type="match status" value="1"/>
</dbReference>
<evidence type="ECO:0000313" key="4">
    <source>
        <dbReference type="EMBL" id="RHW25835.1"/>
    </source>
</evidence>
<proteinExistence type="predicted"/>
<keyword evidence="1" id="KW-0238">DNA-binding</keyword>
<accession>A0A417XZQ5</accession>
<dbReference type="SUPFAM" id="SSF53041">
    <property type="entry name" value="Resolvase-like"/>
    <property type="match status" value="1"/>
</dbReference>
<evidence type="ECO:0000313" key="5">
    <source>
        <dbReference type="Proteomes" id="UP000283644"/>
    </source>
</evidence>
<dbReference type="InterPro" id="IPR011109">
    <property type="entry name" value="DNA_bind_recombinase_dom"/>
</dbReference>
<dbReference type="OrthoDB" id="4500247at2"/>
<dbReference type="Gene3D" id="3.40.50.1390">
    <property type="entry name" value="Resolvase, N-terminal catalytic domain"/>
    <property type="match status" value="1"/>
</dbReference>
<dbReference type="InterPro" id="IPR050639">
    <property type="entry name" value="SSR_resolvase"/>
</dbReference>
<evidence type="ECO:0000256" key="2">
    <source>
        <dbReference type="ARBA" id="ARBA00023172"/>
    </source>
</evidence>
<dbReference type="GO" id="GO:0003677">
    <property type="term" value="F:DNA binding"/>
    <property type="evidence" value="ECO:0007669"/>
    <property type="project" value="UniProtKB-KW"/>
</dbReference>
<gene>
    <name evidence="4" type="ORF">D0Z08_17520</name>
</gene>
<dbReference type="EMBL" id="QXGH01000021">
    <property type="protein sequence ID" value="RHW25835.1"/>
    <property type="molecule type" value="Genomic_DNA"/>
</dbReference>
<feature type="domain" description="Resolvase/invertase-type recombinase catalytic" evidence="3">
    <location>
        <begin position="4"/>
        <end position="150"/>
    </location>
</feature>
<protein>
    <recommendedName>
        <fullName evidence="3">Resolvase/invertase-type recombinase catalytic domain-containing protein</fullName>
    </recommendedName>
</protein>
<dbReference type="Pfam" id="PF00239">
    <property type="entry name" value="Resolvase"/>
    <property type="match status" value="1"/>
</dbReference>
<comment type="caution">
    <text evidence="4">The sequence shown here is derived from an EMBL/GenBank/DDBJ whole genome shotgun (WGS) entry which is preliminary data.</text>
</comment>
<dbReference type="InterPro" id="IPR038109">
    <property type="entry name" value="DNA_bind_recomb_sf"/>
</dbReference>
<dbReference type="Gene3D" id="3.90.1750.20">
    <property type="entry name" value="Putative Large Serine Recombinase, Chain B, Domain 2"/>
    <property type="match status" value="1"/>
</dbReference>
<dbReference type="Proteomes" id="UP000283644">
    <property type="component" value="Unassembled WGS sequence"/>
</dbReference>
<dbReference type="AlphaFoldDB" id="A0A417XZQ5"/>
<dbReference type="GO" id="GO:0000150">
    <property type="term" value="F:DNA strand exchange activity"/>
    <property type="evidence" value="ECO:0007669"/>
    <property type="project" value="InterPro"/>
</dbReference>
<dbReference type="InterPro" id="IPR025827">
    <property type="entry name" value="Zn_ribbon_recom_dom"/>
</dbReference>
<dbReference type="CDD" id="cd00338">
    <property type="entry name" value="Ser_Recombinase"/>
    <property type="match status" value="1"/>
</dbReference>
<dbReference type="SMART" id="SM00857">
    <property type="entry name" value="Resolvase"/>
    <property type="match status" value="1"/>
</dbReference>
<organism evidence="4 5">
    <name type="scientific">Nocardioides immobilis</name>
    <dbReference type="NCBI Taxonomy" id="2049295"/>
    <lineage>
        <taxon>Bacteria</taxon>
        <taxon>Bacillati</taxon>
        <taxon>Actinomycetota</taxon>
        <taxon>Actinomycetes</taxon>
        <taxon>Propionibacteriales</taxon>
        <taxon>Nocardioidaceae</taxon>
        <taxon>Nocardioides</taxon>
    </lineage>
</organism>
<sequence length="641" mass="71678">MSRSAVLYARISVATEQSVSVARQLESGRQYAAARRWKVVGEYVDRGVSATHVKPKDRGGWKALTDSPQPFDAVIVWKVDRLARRVMDFLQVDEELQRRGAAIVCVEQSLDLTTSEGRAFAQMLAVFGELETAATSERQAAARAYLLANGRSPGGLQPYGFRIIPNPNGPGRVRAQDPQRAPWTREMADRALRGDTIYSIVQWLDASDAPPPAYPRSRPHHWHFSMVNNLLQNPVLAGMYPCNPGRGGTGRGPEVLRGEDGNPVIGGDAIISTGEHDALVYALTHKGHHSAIKNNLRAKTSILLSGIITCAECGRSMVRSTSKKVPYFECRHCLTSVNRHRLLTYIEGRLLSERGRRPTYRLMWTVPNDATTSIKLAQIDSDLRTVALELTGEDADVEAIATKVAALKTARNSLKRRAKVRPVEKLVRSSRSLDEVWRMCVNDEQRQQIMADQIDKLTIARLRRRGGRAFREDRVTLTWRDTAVAVVPDGVSLDAAYAYIPEPSPWMSSRAAAELLTVPIMTIRNAAKRGDIQRRSAHRSYASLSRESVEQFGRTYIPPLSPAERADQRASAEWISITTAAELIGCHRYTVTRYLRRGAFKQRPVTGREPSLNRESVDKFATRWRADLNDRPWSGARRRVS</sequence>
<dbReference type="PANTHER" id="PTHR30461">
    <property type="entry name" value="DNA-INVERTASE FROM LAMBDOID PROPHAGE"/>
    <property type="match status" value="1"/>
</dbReference>
<dbReference type="PANTHER" id="PTHR30461:SF2">
    <property type="entry name" value="SERINE RECOMBINASE PINE-RELATED"/>
    <property type="match status" value="1"/>
</dbReference>
<dbReference type="Pfam" id="PF13408">
    <property type="entry name" value="Zn_ribbon_recom"/>
    <property type="match status" value="1"/>
</dbReference>
<evidence type="ECO:0000256" key="1">
    <source>
        <dbReference type="ARBA" id="ARBA00023125"/>
    </source>
</evidence>
<evidence type="ECO:0000259" key="3">
    <source>
        <dbReference type="PROSITE" id="PS51736"/>
    </source>
</evidence>
<reference evidence="4 5" key="1">
    <citation type="submission" date="2018-09" db="EMBL/GenBank/DDBJ databases">
        <title>Genome sequencing of Nocardioides immobilis CCTCC AB 2017083 for comparison to Nocardioides silvaticus.</title>
        <authorList>
            <person name="Li C."/>
            <person name="Wang G."/>
        </authorList>
    </citation>
    <scope>NUCLEOTIDE SEQUENCE [LARGE SCALE GENOMIC DNA]</scope>
    <source>
        <strain evidence="4 5">CCTCC AB 2017083</strain>
    </source>
</reference>
<dbReference type="InterPro" id="IPR006119">
    <property type="entry name" value="Resolv_N"/>
</dbReference>
<name>A0A417XZQ5_9ACTN</name>
<dbReference type="InterPro" id="IPR036162">
    <property type="entry name" value="Resolvase-like_N_sf"/>
</dbReference>
<keyword evidence="5" id="KW-1185">Reference proteome</keyword>
<dbReference type="RefSeq" id="WP_118926537.1">
    <property type="nucleotide sequence ID" value="NZ_QXGH01000021.1"/>
</dbReference>
<keyword evidence="2" id="KW-0233">DNA recombination</keyword>
<dbReference type="Pfam" id="PF07508">
    <property type="entry name" value="Recombinase"/>
    <property type="match status" value="1"/>
</dbReference>